<reference evidence="1" key="1">
    <citation type="journal article" date="2008" name="BMC Microbiol.">
        <title>Sequence variability of Campylobacter temperate bacteriophages.</title>
        <authorList>
            <person name="Clark C.G."/>
            <person name="Ng L.K."/>
        </authorList>
    </citation>
    <scope>NUCLEOTIDE SEQUENCE</scope>
    <source>
        <strain evidence="1">NCTC 13255</strain>
    </source>
</reference>
<protein>
    <submittedName>
        <fullName evidence="1">Uncharacterized protein</fullName>
    </submittedName>
</protein>
<evidence type="ECO:0000313" key="1">
    <source>
        <dbReference type="EMBL" id="ADX98440.1"/>
    </source>
</evidence>
<sequence length="53" mass="6515">MSVVNNKAICEIISSLINFKTFIVKILKYNRLKRVEYGKCWKYWNWCYFRTSD</sequence>
<dbReference type="EMBL" id="HM192820">
    <property type="protein sequence ID" value="ADX98440.1"/>
    <property type="molecule type" value="Genomic_DNA"/>
</dbReference>
<name>F1B060_CAMJU</name>
<organism evidence="1">
    <name type="scientific">Campylobacter jejuni</name>
    <dbReference type="NCBI Taxonomy" id="197"/>
    <lineage>
        <taxon>Bacteria</taxon>
        <taxon>Pseudomonadati</taxon>
        <taxon>Campylobacterota</taxon>
        <taxon>Epsilonproteobacteria</taxon>
        <taxon>Campylobacterales</taxon>
        <taxon>Campylobacteraceae</taxon>
        <taxon>Campylobacter</taxon>
    </lineage>
</organism>
<proteinExistence type="predicted"/>
<dbReference type="AlphaFoldDB" id="F1B060"/>
<accession>F1B060</accession>
<reference evidence="1" key="2">
    <citation type="submission" date="2010-05" db="EMBL/GenBank/DDBJ databases">
        <title>Sequencing of CJIE1 prophage homologs reveals variable gene carriage.</title>
        <authorList>
            <person name="Clark C.G."/>
        </authorList>
    </citation>
    <scope>NUCLEOTIDE SEQUENCE</scope>
    <source>
        <strain evidence="1">NCTC 13255</strain>
    </source>
</reference>